<keyword evidence="3" id="KW-1185">Reference proteome</keyword>
<comment type="caution">
    <text evidence="2">The sequence shown here is derived from an EMBL/GenBank/DDBJ whole genome shotgun (WGS) entry which is preliminary data.</text>
</comment>
<reference evidence="2 3" key="1">
    <citation type="journal article" date="2019" name="Int. J. Syst. Evol. Microbiol.">
        <title>The Global Catalogue of Microorganisms (GCM) 10K type strain sequencing project: providing services to taxonomists for standard genome sequencing and annotation.</title>
        <authorList>
            <consortium name="The Broad Institute Genomics Platform"/>
            <consortium name="The Broad Institute Genome Sequencing Center for Infectious Disease"/>
            <person name="Wu L."/>
            <person name="Ma J."/>
        </authorList>
    </citation>
    <scope>NUCLEOTIDE SEQUENCE [LARGE SCALE GENOMIC DNA]</scope>
    <source>
        <strain evidence="2 3">JCM 13250</strain>
    </source>
</reference>
<evidence type="ECO:0000256" key="1">
    <source>
        <dbReference type="SAM" id="Phobius"/>
    </source>
</evidence>
<proteinExistence type="predicted"/>
<name>A0ABN2LZI2_9ACTN</name>
<dbReference type="RefSeq" id="WP_344130632.1">
    <property type="nucleotide sequence ID" value="NZ_BAAALT010000076.1"/>
</dbReference>
<keyword evidence="1" id="KW-0812">Transmembrane</keyword>
<protein>
    <submittedName>
        <fullName evidence="2">Uncharacterized protein</fullName>
    </submittedName>
</protein>
<dbReference type="EMBL" id="BAAALT010000076">
    <property type="protein sequence ID" value="GAA1804490.1"/>
    <property type="molecule type" value="Genomic_DNA"/>
</dbReference>
<organism evidence="2 3">
    <name type="scientific">Luedemannella flava</name>
    <dbReference type="NCBI Taxonomy" id="349316"/>
    <lineage>
        <taxon>Bacteria</taxon>
        <taxon>Bacillati</taxon>
        <taxon>Actinomycetota</taxon>
        <taxon>Actinomycetes</taxon>
        <taxon>Micromonosporales</taxon>
        <taxon>Micromonosporaceae</taxon>
        <taxon>Luedemannella</taxon>
    </lineage>
</organism>
<sequence length="111" mass="12138">MEQLRSRASYRVSVVTFQIGFLSFLAFGIGAALQHTAVPKPVVGVIVIAAAATAAVSILVYFCAATYLAISMSLRHRSVFNPHAQWEFARVFTADLVRPLRRGRAASKRDT</sequence>
<keyword evidence="1" id="KW-1133">Transmembrane helix</keyword>
<gene>
    <name evidence="2" type="ORF">GCM10009682_27680</name>
</gene>
<evidence type="ECO:0000313" key="3">
    <source>
        <dbReference type="Proteomes" id="UP001500218"/>
    </source>
</evidence>
<keyword evidence="1" id="KW-0472">Membrane</keyword>
<feature type="transmembrane region" description="Helical" evidence="1">
    <location>
        <begin position="45"/>
        <end position="70"/>
    </location>
</feature>
<dbReference type="Proteomes" id="UP001500218">
    <property type="component" value="Unassembled WGS sequence"/>
</dbReference>
<evidence type="ECO:0000313" key="2">
    <source>
        <dbReference type="EMBL" id="GAA1804490.1"/>
    </source>
</evidence>
<accession>A0ABN2LZI2</accession>
<feature type="transmembrane region" description="Helical" evidence="1">
    <location>
        <begin position="12"/>
        <end position="33"/>
    </location>
</feature>